<comment type="caution">
    <text evidence="1">The sequence shown here is derived from an EMBL/GenBank/DDBJ whole genome shotgun (WGS) entry which is preliminary data.</text>
</comment>
<keyword evidence="2" id="KW-1185">Reference proteome</keyword>
<protein>
    <recommendedName>
        <fullName evidence="3">Chemotaxis protein CheW</fullName>
    </recommendedName>
</protein>
<dbReference type="RefSeq" id="WP_070176711.1">
    <property type="nucleotide sequence ID" value="NZ_BMJR01000003.1"/>
</dbReference>
<dbReference type="STRING" id="1856405.BFC17_19630"/>
<reference evidence="1 2" key="1">
    <citation type="submission" date="2016-09" db="EMBL/GenBank/DDBJ databases">
        <title>Alteromonas lipolytica, a new species isolated from sea water.</title>
        <authorList>
            <person name="Wu Y.-H."/>
            <person name="Cheng H."/>
            <person name="Xu X.-W."/>
        </authorList>
    </citation>
    <scope>NUCLEOTIDE SEQUENCE [LARGE SCALE GENOMIC DNA]</scope>
    <source>
        <strain evidence="1 2">JW12</strain>
    </source>
</reference>
<accession>A0A1E8FCY1</accession>
<dbReference type="AlphaFoldDB" id="A0A1E8FCY1"/>
<proteinExistence type="predicted"/>
<sequence length="662" mass="73678">MDILNTRNSTHLRAVFPTLTEHQNNLTNLNRWWDKVALVGKINSLNVPQSLLSNMLETKAEFAELQELLIDNLLSEQIQQVGDKYLAMAQTLIDIPNRNLFERTADVGFLATDANIIAFLQSAQIHPADTESMQQHLLEYAAKYSVYDDVILFDNNGSVKARMNTAVAAQLGIDPVVFDVLNGEQEYVEICRYSSICPQKRLSSLFLAAVKDPESGERLGVLCLSFKLEDEMATLFAELNDYSGTIMSLLDEKGNVLVSTDSSLAGSDIRIRAKEQLQLVSFANHQYFCTVAPTRGYQGYTGLNWQGCVLIPFSKTIEQPVSQSQTNDDDVNRWQGFSATLSGIQRRAKIVTDDLDLVVLNGRIAAARSDADEFIPILEEIRQIGRKMQSIFSRSVSQLMSTALNTHYNTLGSQATLAIDIMDRNLYERANDCRWWALTEHIVRLLSAGECHDSETNQLTAILAYINGLYTVYTGIYVYNSHGTVVAVSQPALQAYVGTTVPEETNWRGVLGLNSTQQYVVSGFNNAEYYEQRPTYIYNAAVLDNGRAVGGIGLVFDSEPEFQHMLNDVLKPHGAKRMGLFIDRHGKVISGSDNSLWQAGDQLALPASLLQQEKGNQGAGIYVLQDQEYVIGYAVSKGYREYKTDDGYSNDVIALILEKNVA</sequence>
<evidence type="ECO:0000313" key="2">
    <source>
        <dbReference type="Proteomes" id="UP000176037"/>
    </source>
</evidence>
<organism evidence="1 2">
    <name type="scientific">Alteromonas lipolytica</name>
    <dbReference type="NCBI Taxonomy" id="1856405"/>
    <lineage>
        <taxon>Bacteria</taxon>
        <taxon>Pseudomonadati</taxon>
        <taxon>Pseudomonadota</taxon>
        <taxon>Gammaproteobacteria</taxon>
        <taxon>Alteromonadales</taxon>
        <taxon>Alteromonadaceae</taxon>
        <taxon>Alteromonas/Salinimonas group</taxon>
        <taxon>Alteromonas</taxon>
    </lineage>
</organism>
<dbReference type="OrthoDB" id="9814866at2"/>
<evidence type="ECO:0008006" key="3">
    <source>
        <dbReference type="Google" id="ProtNLM"/>
    </source>
</evidence>
<name>A0A1E8FCY1_9ALTE</name>
<evidence type="ECO:0000313" key="1">
    <source>
        <dbReference type="EMBL" id="OFI33784.1"/>
    </source>
</evidence>
<dbReference type="EMBL" id="MJIC01000014">
    <property type="protein sequence ID" value="OFI33784.1"/>
    <property type="molecule type" value="Genomic_DNA"/>
</dbReference>
<gene>
    <name evidence="1" type="ORF">BFC17_19630</name>
</gene>
<dbReference type="Proteomes" id="UP000176037">
    <property type="component" value="Unassembled WGS sequence"/>
</dbReference>